<keyword evidence="2" id="KW-1185">Reference proteome</keyword>
<evidence type="ECO:0000313" key="1">
    <source>
        <dbReference type="EMBL" id="KAF6208178.1"/>
    </source>
</evidence>
<dbReference type="EMBL" id="WIXP02000007">
    <property type="protein sequence ID" value="KAF6208178.1"/>
    <property type="molecule type" value="Genomic_DNA"/>
</dbReference>
<dbReference type="Proteomes" id="UP000466442">
    <property type="component" value="Unassembled WGS sequence"/>
</dbReference>
<gene>
    <name evidence="1" type="ORF">GE061_016629</name>
</gene>
<organism evidence="1 2">
    <name type="scientific">Apolygus lucorum</name>
    <name type="common">Small green plant bug</name>
    <name type="synonym">Lygocoris lucorum</name>
    <dbReference type="NCBI Taxonomy" id="248454"/>
    <lineage>
        <taxon>Eukaryota</taxon>
        <taxon>Metazoa</taxon>
        <taxon>Ecdysozoa</taxon>
        <taxon>Arthropoda</taxon>
        <taxon>Hexapoda</taxon>
        <taxon>Insecta</taxon>
        <taxon>Pterygota</taxon>
        <taxon>Neoptera</taxon>
        <taxon>Paraneoptera</taxon>
        <taxon>Hemiptera</taxon>
        <taxon>Heteroptera</taxon>
        <taxon>Panheteroptera</taxon>
        <taxon>Cimicomorpha</taxon>
        <taxon>Miridae</taxon>
        <taxon>Mirini</taxon>
        <taxon>Apolygus</taxon>
    </lineage>
</organism>
<comment type="caution">
    <text evidence="1">The sequence shown here is derived from an EMBL/GenBank/DDBJ whole genome shotgun (WGS) entry which is preliminary data.</text>
</comment>
<proteinExistence type="predicted"/>
<protein>
    <submittedName>
        <fullName evidence="1">Uncharacterized protein</fullName>
    </submittedName>
</protein>
<accession>A0A8S9XIU1</accession>
<dbReference type="AlphaFoldDB" id="A0A8S9XIU1"/>
<sequence>MPGPAMFPDYIFTRMGPDDREQRSSCRRWLSDNLFLVCTLLGVTGGIILVENSWGKHVSTHLSKDKAEVKLHHDISPQSGKDVAEHPSTSDQLQTVALSAGNAIFSPIVKALQQLSNLAKSILTTIVNVVRSIISRIIIVVRWILSWITAPLRGIFTFLKTGKFPPP</sequence>
<name>A0A8S9XIU1_APOLU</name>
<dbReference type="OrthoDB" id="5877963at2759"/>
<evidence type="ECO:0000313" key="2">
    <source>
        <dbReference type="Proteomes" id="UP000466442"/>
    </source>
</evidence>
<reference evidence="1" key="1">
    <citation type="journal article" date="2021" name="Mol. Ecol. Resour.">
        <title>Apolygus lucorum genome provides insights into omnivorousness and mesophyll feeding.</title>
        <authorList>
            <person name="Liu Y."/>
            <person name="Liu H."/>
            <person name="Wang H."/>
            <person name="Huang T."/>
            <person name="Liu B."/>
            <person name="Yang B."/>
            <person name="Yin L."/>
            <person name="Li B."/>
            <person name="Zhang Y."/>
            <person name="Zhang S."/>
            <person name="Jiang F."/>
            <person name="Zhang X."/>
            <person name="Ren Y."/>
            <person name="Wang B."/>
            <person name="Wang S."/>
            <person name="Lu Y."/>
            <person name="Wu K."/>
            <person name="Fan W."/>
            <person name="Wang G."/>
        </authorList>
    </citation>
    <scope>NUCLEOTIDE SEQUENCE</scope>
    <source>
        <strain evidence="1">12Hb</strain>
    </source>
</reference>